<protein>
    <submittedName>
        <fullName evidence="1">Uncharacterized protein</fullName>
    </submittedName>
</protein>
<dbReference type="AlphaFoldDB" id="A0A9W8QP66"/>
<keyword evidence="2" id="KW-1185">Reference proteome</keyword>
<dbReference type="RefSeq" id="XP_056060169.1">
    <property type="nucleotide sequence ID" value="XM_056204855.1"/>
</dbReference>
<gene>
    <name evidence="1" type="ORF">LMH87_006892</name>
</gene>
<dbReference type="GeneID" id="80894051"/>
<dbReference type="EMBL" id="JAJHUN010000001">
    <property type="protein sequence ID" value="KAJ4165254.1"/>
    <property type="molecule type" value="Genomic_DNA"/>
</dbReference>
<name>A0A9W8QP66_AKAMU</name>
<dbReference type="KEGG" id="amus:LMH87_006892"/>
<proteinExistence type="predicted"/>
<evidence type="ECO:0000313" key="2">
    <source>
        <dbReference type="Proteomes" id="UP001144673"/>
    </source>
</evidence>
<organism evidence="1 2">
    <name type="scientific">Akanthomyces muscarius</name>
    <name type="common">Entomopathogenic fungus</name>
    <name type="synonym">Lecanicillium muscarium</name>
    <dbReference type="NCBI Taxonomy" id="2231603"/>
    <lineage>
        <taxon>Eukaryota</taxon>
        <taxon>Fungi</taxon>
        <taxon>Dikarya</taxon>
        <taxon>Ascomycota</taxon>
        <taxon>Pezizomycotina</taxon>
        <taxon>Sordariomycetes</taxon>
        <taxon>Hypocreomycetidae</taxon>
        <taxon>Hypocreales</taxon>
        <taxon>Cordycipitaceae</taxon>
        <taxon>Akanthomyces</taxon>
    </lineage>
</organism>
<dbReference type="Proteomes" id="UP001144673">
    <property type="component" value="Chromosome 1"/>
</dbReference>
<reference evidence="1" key="1">
    <citation type="journal article" date="2023" name="Access Microbiol">
        <title>De-novo genome assembly for Akanthomyces muscarius, a biocontrol agent of insect agricultural pests.</title>
        <authorList>
            <person name="Erdos Z."/>
            <person name="Studholme D.J."/>
            <person name="Raymond B."/>
            <person name="Sharma M."/>
        </authorList>
    </citation>
    <scope>NUCLEOTIDE SEQUENCE</scope>
    <source>
        <strain evidence="1">Ve6</strain>
    </source>
</reference>
<comment type="caution">
    <text evidence="1">The sequence shown here is derived from an EMBL/GenBank/DDBJ whole genome shotgun (WGS) entry which is preliminary data.</text>
</comment>
<accession>A0A9W8QP66</accession>
<sequence length="84" mass="9097">MALATKAATFVHASGTLTLQVQDNICTNFKTDQPNYVALNIEKGFDCVLFDKKNCVGKGTGLEADNHNVEELKFRSVACFQAAA</sequence>
<evidence type="ECO:0000313" key="1">
    <source>
        <dbReference type="EMBL" id="KAJ4165254.1"/>
    </source>
</evidence>